<dbReference type="EMBL" id="JBHRST010000022">
    <property type="protein sequence ID" value="MFC3098967.1"/>
    <property type="molecule type" value="Genomic_DNA"/>
</dbReference>
<dbReference type="PANTHER" id="PTHR12788">
    <property type="entry name" value="PROTEIN-TYROSINE SULFOTRANSFERASE 2"/>
    <property type="match status" value="1"/>
</dbReference>
<accession>A0ABV7EAY2</accession>
<dbReference type="RefSeq" id="WP_336924554.1">
    <property type="nucleotide sequence ID" value="NZ_JBANRO010000001.1"/>
</dbReference>
<protein>
    <submittedName>
        <fullName evidence="3">Sulfotransferase</fullName>
    </submittedName>
</protein>
<keyword evidence="4" id="KW-1185">Reference proteome</keyword>
<dbReference type="Pfam" id="PF13469">
    <property type="entry name" value="Sulfotransfer_3"/>
    <property type="match status" value="1"/>
</dbReference>
<evidence type="ECO:0000256" key="2">
    <source>
        <dbReference type="PROSITE-ProRule" id="PRU00339"/>
    </source>
</evidence>
<name>A0ABV7EAY2_9SPHN</name>
<reference evidence="4" key="1">
    <citation type="journal article" date="2019" name="Int. J. Syst. Evol. Microbiol.">
        <title>The Global Catalogue of Microorganisms (GCM) 10K type strain sequencing project: providing services to taxonomists for standard genome sequencing and annotation.</title>
        <authorList>
            <consortium name="The Broad Institute Genomics Platform"/>
            <consortium name="The Broad Institute Genome Sequencing Center for Infectious Disease"/>
            <person name="Wu L."/>
            <person name="Ma J."/>
        </authorList>
    </citation>
    <scope>NUCLEOTIDE SEQUENCE [LARGE SCALE GENOMIC DNA]</scope>
    <source>
        <strain evidence="4">KCTC 52607</strain>
    </source>
</reference>
<dbReference type="InterPro" id="IPR019734">
    <property type="entry name" value="TPR_rpt"/>
</dbReference>
<dbReference type="Gene3D" id="1.25.40.10">
    <property type="entry name" value="Tetratricopeptide repeat domain"/>
    <property type="match status" value="3"/>
</dbReference>
<proteinExistence type="predicted"/>
<dbReference type="InterPro" id="IPR027417">
    <property type="entry name" value="P-loop_NTPase"/>
</dbReference>
<dbReference type="PANTHER" id="PTHR12788:SF10">
    <property type="entry name" value="PROTEIN-TYROSINE SULFOTRANSFERASE"/>
    <property type="match status" value="1"/>
</dbReference>
<feature type="repeat" description="TPR" evidence="2">
    <location>
        <begin position="189"/>
        <end position="222"/>
    </location>
</feature>
<dbReference type="SUPFAM" id="SSF48452">
    <property type="entry name" value="TPR-like"/>
    <property type="match status" value="1"/>
</dbReference>
<keyword evidence="2" id="KW-0802">TPR repeat</keyword>
<comment type="caution">
    <text evidence="3">The sequence shown here is derived from an EMBL/GenBank/DDBJ whole genome shotgun (WGS) entry which is preliminary data.</text>
</comment>
<keyword evidence="1" id="KW-0808">Transferase</keyword>
<evidence type="ECO:0000313" key="4">
    <source>
        <dbReference type="Proteomes" id="UP001595456"/>
    </source>
</evidence>
<dbReference type="Proteomes" id="UP001595456">
    <property type="component" value="Unassembled WGS sequence"/>
</dbReference>
<dbReference type="PROSITE" id="PS50005">
    <property type="entry name" value="TPR"/>
    <property type="match status" value="1"/>
</dbReference>
<dbReference type="Gene3D" id="3.40.50.300">
    <property type="entry name" value="P-loop containing nucleotide triphosphate hydrolases"/>
    <property type="match status" value="1"/>
</dbReference>
<dbReference type="SMART" id="SM00028">
    <property type="entry name" value="TPR"/>
    <property type="match status" value="4"/>
</dbReference>
<dbReference type="InterPro" id="IPR011990">
    <property type="entry name" value="TPR-like_helical_dom_sf"/>
</dbReference>
<sequence>MTASDTIARLEAQVARDPQSADGWRALGDAWTARGNMAAADAAYAQSIRAATRDPELLQAANALVAGELAVAEPILRARLKRAPTDVAAIRMLAELASRLGRYGDAEKLLARVLQLAPGFRAARHNYALVLHRQNRAGDALAQIDILAAEEPDNPALANLKAAVLGRIGEYEDALDLYARVLERQPAQPKVWMSYGHALKTVGRQGDAVEAYRRAIALEPGMGEVWWSLANLKRVTFDAADIAAMQGALEQDDLSADDRFHLHFALGKALEDAGDYAASFAHYAQGNAQRRAMVRYDPDEIATHVTRSAALFTPAFFAARQGYGCPTPDPIFILGMPRAGSTLIEQILASHSLVEGTMELPDLPQIAARLGGRKLRSQDSAYPEILADLSAQECAALGEEYLERTRIQRKTDAPFFIDKMPNNFLHIGLIRLILPKAKIIDARRHPLACCFSNFKQHFARGQAFSYDLAELGGYCLGYTQAMAHFDAVQPGAVHRVFYEAVVDDLEGEVRRLLGFLGLPFEEACLNYHASERAVRTASSEQVRQPIFREGLNQWRHYQEWLGPLKAALGPALVDYPFAT</sequence>
<organism evidence="3 4">
    <name type="scientific">Alteraurantiacibacter palmitatis</name>
    <dbReference type="NCBI Taxonomy" id="2054628"/>
    <lineage>
        <taxon>Bacteria</taxon>
        <taxon>Pseudomonadati</taxon>
        <taxon>Pseudomonadota</taxon>
        <taxon>Alphaproteobacteria</taxon>
        <taxon>Sphingomonadales</taxon>
        <taxon>Erythrobacteraceae</taxon>
        <taxon>Alteraurantiacibacter</taxon>
    </lineage>
</organism>
<dbReference type="SUPFAM" id="SSF52540">
    <property type="entry name" value="P-loop containing nucleoside triphosphate hydrolases"/>
    <property type="match status" value="1"/>
</dbReference>
<dbReference type="Pfam" id="PF13432">
    <property type="entry name" value="TPR_16"/>
    <property type="match status" value="1"/>
</dbReference>
<evidence type="ECO:0000256" key="1">
    <source>
        <dbReference type="ARBA" id="ARBA00022679"/>
    </source>
</evidence>
<dbReference type="InterPro" id="IPR026634">
    <property type="entry name" value="TPST-like"/>
</dbReference>
<gene>
    <name evidence="3" type="ORF">ACFODU_14315</name>
</gene>
<dbReference type="Pfam" id="PF14559">
    <property type="entry name" value="TPR_19"/>
    <property type="match status" value="1"/>
</dbReference>
<evidence type="ECO:0000313" key="3">
    <source>
        <dbReference type="EMBL" id="MFC3098967.1"/>
    </source>
</evidence>